<organism evidence="1 2">
    <name type="scientific">Nocardioides cavernaquae</name>
    <dbReference type="NCBI Taxonomy" id="2321396"/>
    <lineage>
        <taxon>Bacteria</taxon>
        <taxon>Bacillati</taxon>
        <taxon>Actinomycetota</taxon>
        <taxon>Actinomycetes</taxon>
        <taxon>Propionibacteriales</taxon>
        <taxon>Nocardioidaceae</taxon>
        <taxon>Nocardioides</taxon>
    </lineage>
</organism>
<sequence>MHRFKKGYWMVRAFILSPFFGALRMPSYMGPSLLLLHPRNFFIGRRVRILPGMRAESHHGGKIYIHDNVAIGQSFHITAMGDLHIGEGTVISGFVMVTDIDHEYRDVDRPVLEQEYIHRRTDIGENCFVGMGARLQAGTTLGRGCIVGANAVVRGDFPDHCVIVGAPARIVKRFNADSRVWENC</sequence>
<proteinExistence type="predicted"/>
<gene>
    <name evidence="1" type="ORF">D4739_03660</name>
</gene>
<dbReference type="InterPro" id="IPR011004">
    <property type="entry name" value="Trimer_LpxA-like_sf"/>
</dbReference>
<evidence type="ECO:0000313" key="1">
    <source>
        <dbReference type="EMBL" id="RJS45404.1"/>
    </source>
</evidence>
<evidence type="ECO:0000313" key="2">
    <source>
        <dbReference type="Proteomes" id="UP000276542"/>
    </source>
</evidence>
<keyword evidence="1" id="KW-0012">Acyltransferase</keyword>
<dbReference type="SUPFAM" id="SSF51161">
    <property type="entry name" value="Trimeric LpxA-like enzymes"/>
    <property type="match status" value="1"/>
</dbReference>
<dbReference type="PANTHER" id="PTHR23416">
    <property type="entry name" value="SIALIC ACID SYNTHASE-RELATED"/>
    <property type="match status" value="1"/>
</dbReference>
<dbReference type="InterPro" id="IPR051159">
    <property type="entry name" value="Hexapeptide_acetyltransf"/>
</dbReference>
<dbReference type="Gene3D" id="2.160.10.10">
    <property type="entry name" value="Hexapeptide repeat proteins"/>
    <property type="match status" value="1"/>
</dbReference>
<keyword evidence="1" id="KW-0808">Transferase</keyword>
<name>A0A3A5HBJ9_9ACTN</name>
<keyword evidence="2" id="KW-1185">Reference proteome</keyword>
<dbReference type="Pfam" id="PF00132">
    <property type="entry name" value="Hexapep"/>
    <property type="match status" value="1"/>
</dbReference>
<dbReference type="OrthoDB" id="2643438at2"/>
<accession>A0A3A5HBJ9</accession>
<dbReference type="AlphaFoldDB" id="A0A3A5HBJ9"/>
<protein>
    <submittedName>
        <fullName evidence="1">Acyltransferase</fullName>
    </submittedName>
</protein>
<dbReference type="EMBL" id="QYRP01000002">
    <property type="protein sequence ID" value="RJS45404.1"/>
    <property type="molecule type" value="Genomic_DNA"/>
</dbReference>
<dbReference type="Proteomes" id="UP000276542">
    <property type="component" value="Unassembled WGS sequence"/>
</dbReference>
<dbReference type="CDD" id="cd04647">
    <property type="entry name" value="LbH_MAT_like"/>
    <property type="match status" value="1"/>
</dbReference>
<dbReference type="InterPro" id="IPR001451">
    <property type="entry name" value="Hexapep"/>
</dbReference>
<reference evidence="2" key="1">
    <citation type="submission" date="2018-09" db="EMBL/GenBank/DDBJ databases">
        <authorList>
            <person name="Zhu H."/>
        </authorList>
    </citation>
    <scope>NUCLEOTIDE SEQUENCE [LARGE SCALE GENOMIC DNA]</scope>
    <source>
        <strain evidence="2">K1W22B-1</strain>
    </source>
</reference>
<dbReference type="RefSeq" id="WP_120059304.1">
    <property type="nucleotide sequence ID" value="NZ_QYRP01000002.1"/>
</dbReference>
<comment type="caution">
    <text evidence="1">The sequence shown here is derived from an EMBL/GenBank/DDBJ whole genome shotgun (WGS) entry which is preliminary data.</text>
</comment>
<dbReference type="GO" id="GO:0016746">
    <property type="term" value="F:acyltransferase activity"/>
    <property type="evidence" value="ECO:0007669"/>
    <property type="project" value="UniProtKB-KW"/>
</dbReference>